<sequence length="187" mass="21206">MNKQILLFENEFKNHRIRIWLNNPPPISMDTIDSFEHQIRPKIPILLKSNISVVVEMNKNQNASNYALLGAMFIPSDNEVLQVKGLISKDTGRVLLDNIAKPNDMIQIGIPFEYAQAISNITLSFKYYANLLPTGHLLFNLGAHAAVGSSKAIFANVTRLIYRLLIADVNNLNLEEKKIIIHNHLYE</sequence>
<name>A0ABW9UIY3_9BACL</name>
<proteinExistence type="predicted"/>
<organism evidence="1 2">
    <name type="scientific">Paenibacillus anseongense</name>
    <dbReference type="NCBI Taxonomy" id="2682845"/>
    <lineage>
        <taxon>Bacteria</taxon>
        <taxon>Bacillati</taxon>
        <taxon>Bacillota</taxon>
        <taxon>Bacilli</taxon>
        <taxon>Bacillales</taxon>
        <taxon>Paenibacillaceae</taxon>
        <taxon>Paenibacillus</taxon>
    </lineage>
</organism>
<reference evidence="1 2" key="1">
    <citation type="submission" date="2019-12" db="EMBL/GenBank/DDBJ databases">
        <authorList>
            <person name="Huq M.A."/>
        </authorList>
    </citation>
    <scope>NUCLEOTIDE SEQUENCE [LARGE SCALE GENOMIC DNA]</scope>
    <source>
        <strain evidence="1 2">MAH-34</strain>
    </source>
</reference>
<protein>
    <submittedName>
        <fullName evidence="1">Uncharacterized protein</fullName>
    </submittedName>
</protein>
<keyword evidence="2" id="KW-1185">Reference proteome</keyword>
<comment type="caution">
    <text evidence="1">The sequence shown here is derived from an EMBL/GenBank/DDBJ whole genome shotgun (WGS) entry which is preliminary data.</text>
</comment>
<dbReference type="RefSeq" id="WP_157324629.1">
    <property type="nucleotide sequence ID" value="NZ_WSEM01000033.1"/>
</dbReference>
<evidence type="ECO:0000313" key="1">
    <source>
        <dbReference type="EMBL" id="MVQ38931.1"/>
    </source>
</evidence>
<evidence type="ECO:0000313" key="2">
    <source>
        <dbReference type="Proteomes" id="UP000467637"/>
    </source>
</evidence>
<dbReference type="Proteomes" id="UP000467637">
    <property type="component" value="Unassembled WGS sequence"/>
</dbReference>
<gene>
    <name evidence="1" type="ORF">GON05_30525</name>
</gene>
<accession>A0ABW9UIY3</accession>
<dbReference type="EMBL" id="WSEM01000033">
    <property type="protein sequence ID" value="MVQ38931.1"/>
    <property type="molecule type" value="Genomic_DNA"/>
</dbReference>